<sequence length="50" mass="5629">MSGTWTQILIHRVLARLEGLDTKGPVIIKLGGKRSIHHPDRERNPAMQPC</sequence>
<name>A0A0A9HHB5_ARUDO</name>
<evidence type="ECO:0000256" key="1">
    <source>
        <dbReference type="SAM" id="MobiDB-lite"/>
    </source>
</evidence>
<reference evidence="2" key="2">
    <citation type="journal article" date="2015" name="Data Brief">
        <title>Shoot transcriptome of the giant reed, Arundo donax.</title>
        <authorList>
            <person name="Barrero R.A."/>
            <person name="Guerrero F.D."/>
            <person name="Moolhuijzen P."/>
            <person name="Goolsby J.A."/>
            <person name="Tidwell J."/>
            <person name="Bellgard S.E."/>
            <person name="Bellgard M.I."/>
        </authorList>
    </citation>
    <scope>NUCLEOTIDE SEQUENCE</scope>
    <source>
        <tissue evidence="2">Shoot tissue taken approximately 20 cm above the soil surface</tissue>
    </source>
</reference>
<accession>A0A0A9HHB5</accession>
<reference evidence="2" key="1">
    <citation type="submission" date="2014-09" db="EMBL/GenBank/DDBJ databases">
        <authorList>
            <person name="Magalhaes I.L.F."/>
            <person name="Oliveira U."/>
            <person name="Santos F.R."/>
            <person name="Vidigal T.H.D.A."/>
            <person name="Brescovit A.D."/>
            <person name="Santos A.J."/>
        </authorList>
    </citation>
    <scope>NUCLEOTIDE SEQUENCE</scope>
    <source>
        <tissue evidence="2">Shoot tissue taken approximately 20 cm above the soil surface</tissue>
    </source>
</reference>
<feature type="region of interest" description="Disordered" evidence="1">
    <location>
        <begin position="31"/>
        <end position="50"/>
    </location>
</feature>
<dbReference type="AlphaFoldDB" id="A0A0A9HHB5"/>
<organism evidence="2">
    <name type="scientific">Arundo donax</name>
    <name type="common">Giant reed</name>
    <name type="synonym">Donax arundinaceus</name>
    <dbReference type="NCBI Taxonomy" id="35708"/>
    <lineage>
        <taxon>Eukaryota</taxon>
        <taxon>Viridiplantae</taxon>
        <taxon>Streptophyta</taxon>
        <taxon>Embryophyta</taxon>
        <taxon>Tracheophyta</taxon>
        <taxon>Spermatophyta</taxon>
        <taxon>Magnoliopsida</taxon>
        <taxon>Liliopsida</taxon>
        <taxon>Poales</taxon>
        <taxon>Poaceae</taxon>
        <taxon>PACMAD clade</taxon>
        <taxon>Arundinoideae</taxon>
        <taxon>Arundineae</taxon>
        <taxon>Arundo</taxon>
    </lineage>
</organism>
<dbReference type="EMBL" id="GBRH01163640">
    <property type="protein sequence ID" value="JAE34256.1"/>
    <property type="molecule type" value="Transcribed_RNA"/>
</dbReference>
<protein>
    <submittedName>
        <fullName evidence="2">Uncharacterized protein</fullName>
    </submittedName>
</protein>
<proteinExistence type="predicted"/>
<evidence type="ECO:0000313" key="2">
    <source>
        <dbReference type="EMBL" id="JAE34256.1"/>
    </source>
</evidence>